<dbReference type="AlphaFoldDB" id="A0A484MTA0"/>
<dbReference type="InterPro" id="IPR009637">
    <property type="entry name" value="GPR107/GPR108-like"/>
</dbReference>
<sequence>MPVASSAPPSMDTPAVVVITLVLSLTITRSPFVAGEIKHTEIRADGRSVISLNEFFFTRGGGQLELNITRLSFLPAPPPDPASLSKIGFVLLPPLTWTKLFNPLTCAFDYPDAHKVLTLDQIPTAASAEWNLLLPSPPPNYRKLVFANCHSSEVKVSLNVRVESRAGKPPAISHLMGGPAVPKIHFQFSKVYVALGVIWIGHVLLNKNRQHNVGWIHYHMLATLLLKALNLFCEAKQKLYIERTGSATWWLDFWSWTSSIFETYSFRTAIYLIGSLGCTQSQLRLDEFEKFVLFPLLGVSPYPWFLVFALQSSLSAKKKLLVDRANHKRATIVLKKYEAISHYINQMEWYFLIGLHLEFSFTLSKHSFPTHLALVAWELRTLALYAYTGYMLAPNEDNPDHQHLVINDDEEKAAIRRLNAIDKEELQKVQELLLIYNKLWQIWNTGRVGIDTAIVVEARIITGSFFGNC</sequence>
<evidence type="ECO:0000313" key="3">
    <source>
        <dbReference type="Proteomes" id="UP000595140"/>
    </source>
</evidence>
<dbReference type="PANTHER" id="PTHR21229:SF2">
    <property type="entry name" value="RE59932P"/>
    <property type="match status" value="1"/>
</dbReference>
<gene>
    <name evidence="2" type="ORF">CCAM_LOCUS33523</name>
</gene>
<dbReference type="PANTHER" id="PTHR21229">
    <property type="entry name" value="LUNG SEVEN TRANSMEMBRANE RECEPTOR"/>
    <property type="match status" value="1"/>
</dbReference>
<dbReference type="Pfam" id="PF21904">
    <property type="entry name" value="CAND6-7_N"/>
    <property type="match status" value="1"/>
</dbReference>
<protein>
    <recommendedName>
        <fullName evidence="1">CAND6/7 N-terminal domain-containing protein</fullName>
    </recommendedName>
</protein>
<dbReference type="EMBL" id="OOIL02004480">
    <property type="protein sequence ID" value="VFQ91747.1"/>
    <property type="molecule type" value="Genomic_DNA"/>
</dbReference>
<keyword evidence="3" id="KW-1185">Reference proteome</keyword>
<reference evidence="2 3" key="1">
    <citation type="submission" date="2018-04" db="EMBL/GenBank/DDBJ databases">
        <authorList>
            <person name="Vogel A."/>
        </authorList>
    </citation>
    <scope>NUCLEOTIDE SEQUENCE [LARGE SCALE GENOMIC DNA]</scope>
</reference>
<accession>A0A484MTA0</accession>
<proteinExistence type="predicted"/>
<dbReference type="Proteomes" id="UP000595140">
    <property type="component" value="Unassembled WGS sequence"/>
</dbReference>
<name>A0A484MTA0_9ASTE</name>
<evidence type="ECO:0000313" key="2">
    <source>
        <dbReference type="EMBL" id="VFQ91747.1"/>
    </source>
</evidence>
<organism evidence="2 3">
    <name type="scientific">Cuscuta campestris</name>
    <dbReference type="NCBI Taxonomy" id="132261"/>
    <lineage>
        <taxon>Eukaryota</taxon>
        <taxon>Viridiplantae</taxon>
        <taxon>Streptophyta</taxon>
        <taxon>Embryophyta</taxon>
        <taxon>Tracheophyta</taxon>
        <taxon>Spermatophyta</taxon>
        <taxon>Magnoliopsida</taxon>
        <taxon>eudicotyledons</taxon>
        <taxon>Gunneridae</taxon>
        <taxon>Pentapetalae</taxon>
        <taxon>asterids</taxon>
        <taxon>lamiids</taxon>
        <taxon>Solanales</taxon>
        <taxon>Convolvulaceae</taxon>
        <taxon>Cuscuteae</taxon>
        <taxon>Cuscuta</taxon>
        <taxon>Cuscuta subgen. Grammica</taxon>
        <taxon>Cuscuta sect. Cleistogrammica</taxon>
    </lineage>
</organism>
<dbReference type="InterPro" id="IPR054103">
    <property type="entry name" value="CAND6-7_N"/>
</dbReference>
<feature type="domain" description="CAND6/7 N-terminal" evidence="1">
    <location>
        <begin position="38"/>
        <end position="163"/>
    </location>
</feature>
<evidence type="ECO:0000259" key="1">
    <source>
        <dbReference type="Pfam" id="PF21904"/>
    </source>
</evidence>
<dbReference type="GO" id="GO:0016020">
    <property type="term" value="C:membrane"/>
    <property type="evidence" value="ECO:0007669"/>
    <property type="project" value="InterPro"/>
</dbReference>
<dbReference type="GO" id="GO:0005794">
    <property type="term" value="C:Golgi apparatus"/>
    <property type="evidence" value="ECO:0007669"/>
    <property type="project" value="TreeGrafter"/>
</dbReference>